<organism evidence="2 3">
    <name type="scientific">Alginatibacterium sediminis</name>
    <dbReference type="NCBI Taxonomy" id="2164068"/>
    <lineage>
        <taxon>Bacteria</taxon>
        <taxon>Pseudomonadati</taxon>
        <taxon>Pseudomonadota</taxon>
        <taxon>Gammaproteobacteria</taxon>
        <taxon>Alteromonadales</taxon>
        <taxon>Alteromonadaceae</taxon>
        <taxon>Alginatibacterium</taxon>
    </lineage>
</organism>
<accession>A0A420EI42</accession>
<evidence type="ECO:0000313" key="3">
    <source>
        <dbReference type="Proteomes" id="UP000286482"/>
    </source>
</evidence>
<dbReference type="Gene3D" id="3.30.565.10">
    <property type="entry name" value="Histidine kinase-like ATPase, C-terminal domain"/>
    <property type="match status" value="1"/>
</dbReference>
<keyword evidence="2" id="KW-0418">Kinase</keyword>
<dbReference type="PANTHER" id="PTHR45569:SF1">
    <property type="entry name" value="SENSOR PROTEIN KDPD"/>
    <property type="match status" value="1"/>
</dbReference>
<sequence length="229" mass="25749">MADSDLDFSTVLVSAIHDMKNSLFMLTQSTETLASQAKLEQRDDSEQIGRLHYEVSRLNGSLMQVLAMYRMKHANMPIMIEEVFVAEFLEDLIDKNVTYTQQTEVELTLEADPDLAWYFDESLVSFMLNDIIVNAIRYTHSKIKISAHLVDNKLCLQVEDDGQGYPQNILDFSNGAQPATADFVKFRSGLGMYLARVIAKAHTNKLIEGDIELSNDGALGGSVFRVYLP</sequence>
<name>A0A420EI42_9ALTE</name>
<reference evidence="2 3" key="1">
    <citation type="submission" date="2018-09" db="EMBL/GenBank/DDBJ databases">
        <authorList>
            <person name="Wang Z."/>
        </authorList>
    </citation>
    <scope>NUCLEOTIDE SEQUENCE [LARGE SCALE GENOMIC DNA]</scope>
    <source>
        <strain evidence="2 3">ALS 81</strain>
    </source>
</reference>
<feature type="domain" description="Histidine kinase" evidence="1">
    <location>
        <begin position="14"/>
        <end position="229"/>
    </location>
</feature>
<evidence type="ECO:0000313" key="2">
    <source>
        <dbReference type="EMBL" id="RKF20226.1"/>
    </source>
</evidence>
<dbReference type="RefSeq" id="WP_120354231.1">
    <property type="nucleotide sequence ID" value="NZ_RAQO01000004.1"/>
</dbReference>
<dbReference type="InterPro" id="IPR003594">
    <property type="entry name" value="HATPase_dom"/>
</dbReference>
<dbReference type="InterPro" id="IPR005467">
    <property type="entry name" value="His_kinase_dom"/>
</dbReference>
<dbReference type="Proteomes" id="UP000286482">
    <property type="component" value="Unassembled WGS sequence"/>
</dbReference>
<dbReference type="InterPro" id="IPR036890">
    <property type="entry name" value="HATPase_C_sf"/>
</dbReference>
<dbReference type="PROSITE" id="PS50109">
    <property type="entry name" value="HIS_KIN"/>
    <property type="match status" value="1"/>
</dbReference>
<dbReference type="OrthoDB" id="9122109at2"/>
<dbReference type="PANTHER" id="PTHR45569">
    <property type="entry name" value="SENSOR PROTEIN KDPD"/>
    <property type="match status" value="1"/>
</dbReference>
<keyword evidence="3" id="KW-1185">Reference proteome</keyword>
<comment type="caution">
    <text evidence="2">The sequence shown here is derived from an EMBL/GenBank/DDBJ whole genome shotgun (WGS) entry which is preliminary data.</text>
</comment>
<dbReference type="GO" id="GO:0000155">
    <property type="term" value="F:phosphorelay sensor kinase activity"/>
    <property type="evidence" value="ECO:0007669"/>
    <property type="project" value="TreeGrafter"/>
</dbReference>
<dbReference type="SUPFAM" id="SSF55874">
    <property type="entry name" value="ATPase domain of HSP90 chaperone/DNA topoisomerase II/histidine kinase"/>
    <property type="match status" value="1"/>
</dbReference>
<dbReference type="InterPro" id="IPR052023">
    <property type="entry name" value="Histidine_kinase_KdpD"/>
</dbReference>
<dbReference type="EMBL" id="RAQO01000004">
    <property type="protein sequence ID" value="RKF20226.1"/>
    <property type="molecule type" value="Genomic_DNA"/>
</dbReference>
<protein>
    <submittedName>
        <fullName evidence="2">Sensor histidine kinase</fullName>
    </submittedName>
</protein>
<keyword evidence="2" id="KW-0808">Transferase</keyword>
<dbReference type="SMART" id="SM00387">
    <property type="entry name" value="HATPase_c"/>
    <property type="match status" value="1"/>
</dbReference>
<dbReference type="GO" id="GO:0005886">
    <property type="term" value="C:plasma membrane"/>
    <property type="evidence" value="ECO:0007669"/>
    <property type="project" value="TreeGrafter"/>
</dbReference>
<proteinExistence type="predicted"/>
<dbReference type="AlphaFoldDB" id="A0A420EI42"/>
<dbReference type="Pfam" id="PF02518">
    <property type="entry name" value="HATPase_c"/>
    <property type="match status" value="1"/>
</dbReference>
<evidence type="ECO:0000259" key="1">
    <source>
        <dbReference type="PROSITE" id="PS50109"/>
    </source>
</evidence>
<gene>
    <name evidence="2" type="ORF">DBZ36_07220</name>
</gene>